<gene>
    <name evidence="1" type="ORF">KIN20_006177</name>
</gene>
<evidence type="ECO:0000313" key="1">
    <source>
        <dbReference type="EMBL" id="KAJ1350395.1"/>
    </source>
</evidence>
<reference evidence="1" key="1">
    <citation type="submission" date="2021-06" db="EMBL/GenBank/DDBJ databases">
        <title>Parelaphostrongylus tenuis whole genome reference sequence.</title>
        <authorList>
            <person name="Garwood T.J."/>
            <person name="Larsen P.A."/>
            <person name="Fountain-Jones N.M."/>
            <person name="Garbe J.R."/>
            <person name="Macchietto M.G."/>
            <person name="Kania S.A."/>
            <person name="Gerhold R.W."/>
            <person name="Richards J.E."/>
            <person name="Wolf T.M."/>
        </authorList>
    </citation>
    <scope>NUCLEOTIDE SEQUENCE</scope>
    <source>
        <strain evidence="1">MNPRO001-30</strain>
        <tissue evidence="1">Meninges</tissue>
    </source>
</reference>
<dbReference type="EMBL" id="JAHQIW010000854">
    <property type="protein sequence ID" value="KAJ1350395.1"/>
    <property type="molecule type" value="Genomic_DNA"/>
</dbReference>
<dbReference type="Proteomes" id="UP001196413">
    <property type="component" value="Unassembled WGS sequence"/>
</dbReference>
<evidence type="ECO:0000313" key="2">
    <source>
        <dbReference type="Proteomes" id="UP001196413"/>
    </source>
</evidence>
<dbReference type="AlphaFoldDB" id="A0AAD5QJ59"/>
<keyword evidence="2" id="KW-1185">Reference proteome</keyword>
<proteinExistence type="predicted"/>
<organism evidence="1 2">
    <name type="scientific">Parelaphostrongylus tenuis</name>
    <name type="common">Meningeal worm</name>
    <dbReference type="NCBI Taxonomy" id="148309"/>
    <lineage>
        <taxon>Eukaryota</taxon>
        <taxon>Metazoa</taxon>
        <taxon>Ecdysozoa</taxon>
        <taxon>Nematoda</taxon>
        <taxon>Chromadorea</taxon>
        <taxon>Rhabditida</taxon>
        <taxon>Rhabditina</taxon>
        <taxon>Rhabditomorpha</taxon>
        <taxon>Strongyloidea</taxon>
        <taxon>Metastrongylidae</taxon>
        <taxon>Parelaphostrongylus</taxon>
    </lineage>
</organism>
<sequence length="94" mass="10707">MTDILLCMTLNGPVPGREALESRIKSQTLELSACKRRYPGGLVTKRHSTVLLLRTRRLNARNTRTTKKYDGDEMKHLEHKSETSTQITFNVHGV</sequence>
<name>A0AAD5QJ59_PARTN</name>
<accession>A0AAD5QJ59</accession>
<protein>
    <submittedName>
        <fullName evidence="1">Uncharacterized protein</fullName>
    </submittedName>
</protein>
<comment type="caution">
    <text evidence="1">The sequence shown here is derived from an EMBL/GenBank/DDBJ whole genome shotgun (WGS) entry which is preliminary data.</text>
</comment>